<dbReference type="Proteomes" id="UP001550348">
    <property type="component" value="Unassembled WGS sequence"/>
</dbReference>
<evidence type="ECO:0000313" key="2">
    <source>
        <dbReference type="EMBL" id="MEU0155403.1"/>
    </source>
</evidence>
<dbReference type="RefSeq" id="WP_355667006.1">
    <property type="nucleotide sequence ID" value="NZ_JBEXRX010000106.1"/>
</dbReference>
<name>A0ABV2VRI6_9ACTN</name>
<protein>
    <recommendedName>
        <fullName evidence="4">Acyl-CoA oxidase/dehydrogenase middle domain-containing protein</fullName>
    </recommendedName>
</protein>
<reference evidence="2 3" key="1">
    <citation type="submission" date="2024-06" db="EMBL/GenBank/DDBJ databases">
        <title>The Natural Products Discovery Center: Release of the First 8490 Sequenced Strains for Exploring Actinobacteria Biosynthetic Diversity.</title>
        <authorList>
            <person name="Kalkreuter E."/>
            <person name="Kautsar S.A."/>
            <person name="Yang D."/>
            <person name="Bader C.D."/>
            <person name="Teijaro C.N."/>
            <person name="Fluegel L."/>
            <person name="Davis C.M."/>
            <person name="Simpson J.R."/>
            <person name="Lauterbach L."/>
            <person name="Steele A.D."/>
            <person name="Gui C."/>
            <person name="Meng S."/>
            <person name="Li G."/>
            <person name="Viehrig K."/>
            <person name="Ye F."/>
            <person name="Su P."/>
            <person name="Kiefer A.F."/>
            <person name="Nichols A."/>
            <person name="Cepeda A.J."/>
            <person name="Yan W."/>
            <person name="Fan B."/>
            <person name="Jiang Y."/>
            <person name="Adhikari A."/>
            <person name="Zheng C.-J."/>
            <person name="Schuster L."/>
            <person name="Cowan T.M."/>
            <person name="Smanski M.J."/>
            <person name="Chevrette M.G."/>
            <person name="De Carvalho L.P.S."/>
            <person name="Shen B."/>
        </authorList>
    </citation>
    <scope>NUCLEOTIDE SEQUENCE [LARGE SCALE GENOMIC DNA]</scope>
    <source>
        <strain evidence="2 3">NPDC006286</strain>
    </source>
</reference>
<dbReference type="SUPFAM" id="SSF56645">
    <property type="entry name" value="Acyl-CoA dehydrogenase NM domain-like"/>
    <property type="match status" value="1"/>
</dbReference>
<dbReference type="InterPro" id="IPR046373">
    <property type="entry name" value="Acyl-CoA_Oxase/DH_mid-dom_sf"/>
</dbReference>
<dbReference type="Gene3D" id="2.40.110.10">
    <property type="entry name" value="Butyryl-CoA Dehydrogenase, subunit A, domain 2"/>
    <property type="match status" value="1"/>
</dbReference>
<comment type="caution">
    <text evidence="2">The sequence shown here is derived from an EMBL/GenBank/DDBJ whole genome shotgun (WGS) entry which is preliminary data.</text>
</comment>
<gene>
    <name evidence="2" type="ORF">ABZ071_26565</name>
</gene>
<organism evidence="2 3">
    <name type="scientific">Micromonospora fulviviridis</name>
    <dbReference type="NCBI Taxonomy" id="47860"/>
    <lineage>
        <taxon>Bacteria</taxon>
        <taxon>Bacillati</taxon>
        <taxon>Actinomycetota</taxon>
        <taxon>Actinomycetes</taxon>
        <taxon>Micromonosporales</taxon>
        <taxon>Micromonosporaceae</taxon>
        <taxon>Micromonospora</taxon>
    </lineage>
</organism>
<sequence length="167" mass="18192">MLGLGPVWQSSKRRRPGPGGGVARRGARDGLRPLRATARRRHLLHRPAVHPDGAGGFRATGGKYYIGNGNVAGLVSVFGRRADVEGPDGYVFFAADSRHPAYRLVRNVVNVQMYVSEFRLEDYPMRAEDVLHTGRAAFDAALNTVNVGKFNLCTASTGICEARMRSP</sequence>
<accession>A0ABV2VRI6</accession>
<evidence type="ECO:0000313" key="3">
    <source>
        <dbReference type="Proteomes" id="UP001550348"/>
    </source>
</evidence>
<feature type="region of interest" description="Disordered" evidence="1">
    <location>
        <begin position="1"/>
        <end position="31"/>
    </location>
</feature>
<dbReference type="InterPro" id="IPR009100">
    <property type="entry name" value="AcylCoA_DH/oxidase_NM_dom_sf"/>
</dbReference>
<keyword evidence="3" id="KW-1185">Reference proteome</keyword>
<evidence type="ECO:0008006" key="4">
    <source>
        <dbReference type="Google" id="ProtNLM"/>
    </source>
</evidence>
<proteinExistence type="predicted"/>
<evidence type="ECO:0000256" key="1">
    <source>
        <dbReference type="SAM" id="MobiDB-lite"/>
    </source>
</evidence>
<dbReference type="EMBL" id="JBEXRX010000106">
    <property type="protein sequence ID" value="MEU0155403.1"/>
    <property type="molecule type" value="Genomic_DNA"/>
</dbReference>